<evidence type="ECO:0000313" key="2">
    <source>
        <dbReference type="EMBL" id="QAT17389.1"/>
    </source>
</evidence>
<protein>
    <submittedName>
        <fullName evidence="2">Uncharacterized protein</fullName>
    </submittedName>
</protein>
<name>A0A410P5C9_VELA1</name>
<feature type="transmembrane region" description="Helical" evidence="1">
    <location>
        <begin position="12"/>
        <end position="36"/>
    </location>
</feature>
<proteinExistence type="predicted"/>
<dbReference type="Proteomes" id="UP000287243">
    <property type="component" value="Chromosome"/>
</dbReference>
<dbReference type="KEGG" id="vai:BU251_06455"/>
<keyword evidence="1" id="KW-1133">Transmembrane helix</keyword>
<dbReference type="EMBL" id="CP019384">
    <property type="protein sequence ID" value="QAT17389.1"/>
    <property type="molecule type" value="Genomic_DNA"/>
</dbReference>
<keyword evidence="1" id="KW-0472">Membrane</keyword>
<evidence type="ECO:0000256" key="1">
    <source>
        <dbReference type="SAM" id="Phobius"/>
    </source>
</evidence>
<keyword evidence="3" id="KW-1185">Reference proteome</keyword>
<feature type="transmembrane region" description="Helical" evidence="1">
    <location>
        <begin position="42"/>
        <end position="63"/>
    </location>
</feature>
<organism evidence="2 3">
    <name type="scientific">Velamenicoccus archaeovorus</name>
    <dbReference type="NCBI Taxonomy" id="1930593"/>
    <lineage>
        <taxon>Bacteria</taxon>
        <taxon>Pseudomonadati</taxon>
        <taxon>Candidatus Omnitrophota</taxon>
        <taxon>Candidatus Velamenicoccus</taxon>
    </lineage>
</organism>
<keyword evidence="1" id="KW-0812">Transmembrane</keyword>
<dbReference type="AlphaFoldDB" id="A0A410P5C9"/>
<accession>A0A410P5C9</accession>
<sequence>MTTNARKDLLFLFFFAFLVFILSYYFDIFIFIVRFLERHPRHIIYVDEVVMTLLSISIGFAVYSWRRWIELKKETGERIRLQEELLKVAETRAEAESIICKQLHVEIEQRKQGERNILPRGTKTKGPFRRHPS</sequence>
<gene>
    <name evidence="2" type="ORF">BU251_06455</name>
</gene>
<reference evidence="2 3" key="1">
    <citation type="submission" date="2017-01" db="EMBL/GenBank/DDBJ databases">
        <title>First insights into the biology of 'candidatus Vampirococcus archaeovorus'.</title>
        <authorList>
            <person name="Kizina J."/>
            <person name="Jordan S."/>
            <person name="Stueber K."/>
            <person name="Reinhardt R."/>
            <person name="Harder J."/>
        </authorList>
    </citation>
    <scope>NUCLEOTIDE SEQUENCE [LARGE SCALE GENOMIC DNA]</scope>
    <source>
        <strain evidence="2 3">LiM</strain>
    </source>
</reference>
<evidence type="ECO:0000313" key="3">
    <source>
        <dbReference type="Proteomes" id="UP000287243"/>
    </source>
</evidence>